<comment type="caution">
    <text evidence="1">The sequence shown here is derived from an EMBL/GenBank/DDBJ whole genome shotgun (WGS) entry which is preliminary data.</text>
</comment>
<proteinExistence type="predicted"/>
<protein>
    <submittedName>
        <fullName evidence="1">Uncharacterized protein</fullName>
    </submittedName>
</protein>
<sequence>MSAAEIRLWRNDGGGLSTIGSIEHDKTAKNFVDLRRHGSLGLSNCGLVSSENDDESTKVVRNRVTSRIRGLETS</sequence>
<dbReference type="AlphaFoldDB" id="A0A392QF10"/>
<organism evidence="1 2">
    <name type="scientific">Trifolium medium</name>
    <dbReference type="NCBI Taxonomy" id="97028"/>
    <lineage>
        <taxon>Eukaryota</taxon>
        <taxon>Viridiplantae</taxon>
        <taxon>Streptophyta</taxon>
        <taxon>Embryophyta</taxon>
        <taxon>Tracheophyta</taxon>
        <taxon>Spermatophyta</taxon>
        <taxon>Magnoliopsida</taxon>
        <taxon>eudicotyledons</taxon>
        <taxon>Gunneridae</taxon>
        <taxon>Pentapetalae</taxon>
        <taxon>rosids</taxon>
        <taxon>fabids</taxon>
        <taxon>Fabales</taxon>
        <taxon>Fabaceae</taxon>
        <taxon>Papilionoideae</taxon>
        <taxon>50 kb inversion clade</taxon>
        <taxon>NPAAA clade</taxon>
        <taxon>Hologalegina</taxon>
        <taxon>IRL clade</taxon>
        <taxon>Trifolieae</taxon>
        <taxon>Trifolium</taxon>
    </lineage>
</organism>
<dbReference type="EMBL" id="LXQA010133287">
    <property type="protein sequence ID" value="MCI22951.1"/>
    <property type="molecule type" value="Genomic_DNA"/>
</dbReference>
<evidence type="ECO:0000313" key="1">
    <source>
        <dbReference type="EMBL" id="MCI22951.1"/>
    </source>
</evidence>
<evidence type="ECO:0000313" key="2">
    <source>
        <dbReference type="Proteomes" id="UP000265520"/>
    </source>
</evidence>
<name>A0A392QF10_9FABA</name>
<reference evidence="1 2" key="1">
    <citation type="journal article" date="2018" name="Front. Plant Sci.">
        <title>Red Clover (Trifolium pratense) and Zigzag Clover (T. medium) - A Picture of Genomic Similarities and Differences.</title>
        <authorList>
            <person name="Dluhosova J."/>
            <person name="Istvanek J."/>
            <person name="Nedelnik J."/>
            <person name="Repkova J."/>
        </authorList>
    </citation>
    <scope>NUCLEOTIDE SEQUENCE [LARGE SCALE GENOMIC DNA]</scope>
    <source>
        <strain evidence="2">cv. 10/8</strain>
        <tissue evidence="1">Leaf</tissue>
    </source>
</reference>
<accession>A0A392QF10</accession>
<dbReference type="Proteomes" id="UP000265520">
    <property type="component" value="Unassembled WGS sequence"/>
</dbReference>
<keyword evidence="2" id="KW-1185">Reference proteome</keyword>